<sequence>MLDLKMKETCRICGRELCGNQRRWIFHPTAKLNLQVLLSHALGQELSRDGRGEFACSKCTFMLDRMYRFDTVIARVEALSIERLQRLLQEKHRLRQCISGLYRKTNTGEDEVTISGGNEVSGDGMVDISGLTHAKYCALLQDDLVYSLYESWADDSLDCHHHHHSQCPAGPGSEVTVAGSQRCVPSTPRRCRGCSYWRVADSDYEAVCKVPRKLARSISCGPSTRYSASVGGSVIGGTGSGEGDRKQIEDLEEPPSSLTLVPGSRDPSRTSDSDRTLAGRASSSPSVASLEIVEEYIQPGAITDGPPCSPREPIDDQISDSLSEEHMGAPHGQSSPRPSMPLALCLLKSYAVYRPVQVTKGSKLPVLHRQRSSNGGMRLCFPDPVLYITSDGERDIHMPIPELETPVIRLDVQGAQDLNLADMDDLLEDLYKEYPPPPPHQSLVEEQQSQLNQYECAAGQCVSELQKAQLQVQSLQAKMHESEANNMKLQEKLNEMECELRSLRQAAQSQERTIQGLTESISTKDSEAQELYQLIEGQNTTLCKLREMAHRNQLAQSKATEGVSEPLTLAQLQSELVGVQSSLFSLGLELEASQRSLRQSQRQGDDLMRFKDRLNSDLQEALQHREVTEKHNQDLQCALQKTRSELEAKESALKESVAEKHALMQENDRSIAQLKRCLEDKEQQLQEYSDMLESAGSSKPRDALLEKLRERIKERDRALERSIDDKFHCLEEREAQVRRLQLAIREKERDLERLRCILSNNEETITSLDALVRGKELELEQAAEAYRNLQWLKQQSEEKERNTLREKDAIINQLQAALQSRSQETQDLTAALVARVHAGPMEVVEELKARLALKEKLFQELLSDRSRQSNEHQAQVQDLLNTLSSKDQYLQDYSYRLSLVISERTGQLQELHRQLSSREQELCKLKWDKERELGGETEHLQSMLKEKEAFIKELMQGQEEAMEPSSADSEADMKALKEELQLALRKEREAQKELSALRLSLVDHQVEGVATKDSTDHQCVLEQLVSEYNKLNDALRAEKRLYQNLTHINTKSDSSSEKILALHTELDSVQALRGQLEEVLARTRSMALELERAAKRQPDFGELSTEEEEEEEEEEDGSSDEFTDSIEDDDEKVPTRSLASPQIHRPENVTGGLVRGVLSQRAEVKQLEEAKKTLEGQLEEIKLQLERDEYTSVSQMRSALQSLLQKSQVLKDSQGQAVVLGLSTEKTHRSLNQEEIEEEEEDEEEDEEEESSPVPIGKRGPPCVRKEEQGKRHCTRPCSLDLGMLTSHQAETEVFPGGNSSEVRGLRPDIEEGLREQTARLRTDLALSHQENRELQERLMVSEATVHAQAEQLKDYRDLLTETSVQQASKQVQVDLQDLGYETCGRSENEAEREDASSPEFDDLEMCTSLSHQPPYEGAGSSWYTGSDRGAYEMEGESVSLEHLVQDLRSQLTRCHKVIRGLQLRVRSLSATSDYASSLERTPRKVNWAFERSPAPSGVEEDEGWMSDTQGIRSGSKANRELQELMARVASLEAQLKSSRLEGKGKSEEEKCATWPRKYNSLIQAQARELSHLRQRMREGQGVCHILTQHLGETTKAFEELLRANDIDYYMGQSFREQLAQGTALAHRVAMKISGRDRAESHDDKVGHELLAVRLTKELQQKDKIIESLHTKLQQRPETPSSCHALSETTDQSDRTSLMSDEYRTNEDLDLCSDLDAREYHEEHRLRQPGPGSEADVRPSFPPLHGFLKSSSSCPNMLCSAPVALDSQSSRALLSEPVSSFLSVPSGPDVWGKEVTSDPRPRALSVIAVRPELDTLYKQMNEQNRGFAVPHNKTLFTFSPGAHNQQNLSSYSQPSHHAFQQYQLGGIPEDHSLKSDSGLMTGATLWDIENLVQSGSFSGGSGHQPGSSRAGVNLIEEHLQEVRCLRQRLEESIRTNERLRQQLEERLATTGRDGGAPTNIYIQGLDTVTQLSNEIRVLKEENLGLQSRLQASTDTCEEVVQLREAVFTARARLKQAELEAEQWKEELRRLQAHSQEQSQQIHTLRQERQASQEKSNRLQHEMSLLQQQLCESRELIHSLQSELQVYDRVCSSTKASKGYMCELPGLPVELGELLGEVRSLRAQLQNSVQENSALKQLELHKQLEQKLGVGSPRTPSLSALTASPQRENFYRRQLLHDPAPSPPVRDIGLFNCGSPGPPYSDLDDSHSNANADLLDPHSELEGEAPDGSFANRNGRHAIGHVDDFSALQQQVLEGRSLIQHMETTLQACLGPPLLEGNQKQSSELVLDYGFVNSLLSNTKTLRQILEEAMSLLKMFWRAALPSTNPSTQNLKKEQCMQEEILSLKLRMSEQEEVLKGTIQRLRSTSRTKENMEHFIVNQLSRTRDVLKKARTNLEKNELRLSCLSSSSSSPYAAEDPGGAAREQPADRSFLKTSSASTGAAANQRPAARKRSSQCLL</sequence>
<proteinExistence type="predicted"/>
<feature type="coiled-coil region" evidence="1">
    <location>
        <begin position="465"/>
        <end position="520"/>
    </location>
</feature>
<feature type="compositionally biased region" description="Acidic residues" evidence="2">
    <location>
        <begin position="1234"/>
        <end position="1251"/>
    </location>
</feature>
<dbReference type="GO" id="GO:0005794">
    <property type="term" value="C:Golgi apparatus"/>
    <property type="evidence" value="ECO:0007669"/>
    <property type="project" value="TreeGrafter"/>
</dbReference>
<organism evidence="6 7">
    <name type="scientific">Anabas testudineus</name>
    <name type="common">Climbing perch</name>
    <name type="synonym">Anthias testudineus</name>
    <dbReference type="NCBI Taxonomy" id="64144"/>
    <lineage>
        <taxon>Eukaryota</taxon>
        <taxon>Metazoa</taxon>
        <taxon>Chordata</taxon>
        <taxon>Craniata</taxon>
        <taxon>Vertebrata</taxon>
        <taxon>Euteleostomi</taxon>
        <taxon>Actinopterygii</taxon>
        <taxon>Neopterygii</taxon>
        <taxon>Teleostei</taxon>
        <taxon>Neoteleostei</taxon>
        <taxon>Acanthomorphata</taxon>
        <taxon>Anabantaria</taxon>
        <taxon>Anabantiformes</taxon>
        <taxon>Anabantoidei</taxon>
        <taxon>Anabantidae</taxon>
        <taxon>Anabas</taxon>
    </lineage>
</organism>
<feature type="compositionally biased region" description="Polar residues" evidence="2">
    <location>
        <begin position="2034"/>
        <end position="2043"/>
    </location>
</feature>
<dbReference type="PANTHER" id="PTHR46501">
    <property type="entry name" value="MYOMEGALIN"/>
    <property type="match status" value="1"/>
</dbReference>
<dbReference type="GeneTree" id="ENSGT00950000183190"/>
<evidence type="ECO:0000259" key="5">
    <source>
        <dbReference type="Pfam" id="PF23246"/>
    </source>
</evidence>
<dbReference type="Proteomes" id="UP000265040">
    <property type="component" value="Chromosome 17"/>
</dbReference>
<dbReference type="RefSeq" id="XP_026230058.1">
    <property type="nucleotide sequence ID" value="XM_026374273.1"/>
</dbReference>
<dbReference type="GO" id="GO:0090063">
    <property type="term" value="P:positive regulation of microtubule nucleation"/>
    <property type="evidence" value="ECO:0007669"/>
    <property type="project" value="TreeGrafter"/>
</dbReference>
<feature type="compositionally biased region" description="Basic and acidic residues" evidence="2">
    <location>
        <begin position="266"/>
        <end position="277"/>
    </location>
</feature>
<evidence type="ECO:0000313" key="7">
    <source>
        <dbReference type="Proteomes" id="UP000265040"/>
    </source>
</evidence>
<feature type="region of interest" description="Disordered" evidence="2">
    <location>
        <begin position="2175"/>
        <end position="2233"/>
    </location>
</feature>
<feature type="coiled-coil region" evidence="1">
    <location>
        <begin position="1515"/>
        <end position="1542"/>
    </location>
</feature>
<dbReference type="InterPro" id="IPR040947">
    <property type="entry name" value="SMYLE_N"/>
</dbReference>
<keyword evidence="1" id="KW-0175">Coiled coil</keyword>
<evidence type="ECO:0008006" key="8">
    <source>
        <dbReference type="Google" id="ProtNLM"/>
    </source>
</evidence>
<feature type="region of interest" description="Disordered" evidence="2">
    <location>
        <begin position="2405"/>
        <end position="2456"/>
    </location>
</feature>
<feature type="compositionally biased region" description="Basic and acidic residues" evidence="2">
    <location>
        <begin position="2044"/>
        <end position="2058"/>
    </location>
</feature>
<feature type="region of interest" description="Disordered" evidence="2">
    <location>
        <begin position="1221"/>
        <end position="1276"/>
    </location>
</feature>
<evidence type="ECO:0000256" key="2">
    <source>
        <dbReference type="SAM" id="MobiDB-lite"/>
    </source>
</evidence>
<evidence type="ECO:0000259" key="4">
    <source>
        <dbReference type="Pfam" id="PF18615"/>
    </source>
</evidence>
<feature type="region of interest" description="Disordered" evidence="2">
    <location>
        <begin position="1493"/>
        <end position="1513"/>
    </location>
</feature>
<feature type="domain" description="Short myomegalin-like EB1 binding protein N-terminal" evidence="4">
    <location>
        <begin position="125"/>
        <end position="378"/>
    </location>
</feature>
<dbReference type="GO" id="GO:0005634">
    <property type="term" value="C:nucleus"/>
    <property type="evidence" value="ECO:0007669"/>
    <property type="project" value="InterPro"/>
</dbReference>
<feature type="compositionally biased region" description="Polar residues" evidence="2">
    <location>
        <begin position="2430"/>
        <end position="2440"/>
    </location>
</feature>
<dbReference type="GO" id="GO:0007098">
    <property type="term" value="P:centrosome cycle"/>
    <property type="evidence" value="ECO:0007669"/>
    <property type="project" value="TreeGrafter"/>
</dbReference>
<evidence type="ECO:0000259" key="3">
    <source>
        <dbReference type="Pfam" id="PF07776"/>
    </source>
</evidence>
<protein>
    <recommendedName>
        <fullName evidence="8">Short myomegalin-like EB1 binding protein N-terminal domain-containing protein</fullName>
    </recommendedName>
</protein>
<reference evidence="6" key="3">
    <citation type="submission" date="2025-09" db="UniProtKB">
        <authorList>
            <consortium name="Ensembl"/>
        </authorList>
    </citation>
    <scope>IDENTIFICATION</scope>
</reference>
<feature type="region of interest" description="Disordered" evidence="2">
    <location>
        <begin position="2034"/>
        <end position="2058"/>
    </location>
</feature>
<dbReference type="Ensembl" id="ENSATET00000076073.1">
    <property type="protein sequence ID" value="ENSATEP00000077269.1"/>
    <property type="gene ID" value="ENSATEG00000014584.3"/>
</dbReference>
<feature type="coiled-coil region" evidence="1">
    <location>
        <begin position="1157"/>
        <end position="1191"/>
    </location>
</feature>
<feature type="region of interest" description="Disordered" evidence="2">
    <location>
        <begin position="231"/>
        <end position="286"/>
    </location>
</feature>
<dbReference type="Pfam" id="PF23246">
    <property type="entry name" value="CC_CDK5RAP2"/>
    <property type="match status" value="1"/>
</dbReference>
<name>A0AAQ6IPC9_ANATE</name>
<dbReference type="GO" id="GO:1903358">
    <property type="term" value="P:regulation of Golgi organization"/>
    <property type="evidence" value="ECO:0007669"/>
    <property type="project" value="TreeGrafter"/>
</dbReference>
<dbReference type="GO" id="GO:0005813">
    <property type="term" value="C:centrosome"/>
    <property type="evidence" value="ECO:0007669"/>
    <property type="project" value="TreeGrafter"/>
</dbReference>
<accession>A0AAQ6IPC9</accession>
<reference evidence="6 7" key="1">
    <citation type="submission" date="2021-04" db="EMBL/GenBank/DDBJ databases">
        <authorList>
            <consortium name="Wellcome Sanger Institute Data Sharing"/>
        </authorList>
    </citation>
    <scope>NUCLEOTIDE SEQUENCE [LARGE SCALE GENOMIC DNA]</scope>
</reference>
<feature type="domain" description="CDK5 regulatory subunit-associated protein 2/Myomegalin coiled coil" evidence="5">
    <location>
        <begin position="979"/>
        <end position="1097"/>
    </location>
</feature>
<feature type="coiled-coil region" evidence="1">
    <location>
        <begin position="2110"/>
        <end position="2137"/>
    </location>
</feature>
<evidence type="ECO:0000313" key="6">
    <source>
        <dbReference type="Ensembl" id="ENSATEP00000077269.1"/>
    </source>
</evidence>
<dbReference type="PANTHER" id="PTHR46501:SF2">
    <property type="entry name" value="MYOMEGALIN"/>
    <property type="match status" value="1"/>
</dbReference>
<dbReference type="InterPro" id="IPR052593">
    <property type="entry name" value="MT-associated_AKAP9-binding"/>
</dbReference>
<keyword evidence="7" id="KW-1185">Reference proteome</keyword>
<dbReference type="GO" id="GO:0060090">
    <property type="term" value="F:molecular adaptor activity"/>
    <property type="evidence" value="ECO:0007669"/>
    <property type="project" value="TreeGrafter"/>
</dbReference>
<feature type="compositionally biased region" description="Acidic residues" evidence="2">
    <location>
        <begin position="1104"/>
        <end position="1131"/>
    </location>
</feature>
<dbReference type="InterPro" id="IPR012934">
    <property type="entry name" value="Znf_AD"/>
</dbReference>
<dbReference type="GeneID" id="113171694"/>
<dbReference type="Pfam" id="PF18615">
    <property type="entry name" value="SMYLE_N"/>
    <property type="match status" value="1"/>
</dbReference>
<dbReference type="InterPro" id="IPR056273">
    <property type="entry name" value="CDK5RAP2_MYOME_CC"/>
</dbReference>
<feature type="domain" description="ZAD" evidence="3">
    <location>
        <begin position="9"/>
        <end position="79"/>
    </location>
</feature>
<feature type="coiled-coil region" evidence="1">
    <location>
        <begin position="632"/>
        <end position="802"/>
    </location>
</feature>
<reference evidence="6" key="2">
    <citation type="submission" date="2025-08" db="UniProtKB">
        <authorList>
            <consortium name="Ensembl"/>
        </authorList>
    </citation>
    <scope>IDENTIFICATION</scope>
</reference>
<feature type="compositionally biased region" description="Basic residues" evidence="2">
    <location>
        <begin position="2446"/>
        <end position="2456"/>
    </location>
</feature>
<dbReference type="Pfam" id="PF07776">
    <property type="entry name" value="zf-AD"/>
    <property type="match status" value="1"/>
</dbReference>
<feature type="region of interest" description="Disordered" evidence="2">
    <location>
        <begin position="1092"/>
        <end position="1151"/>
    </location>
</feature>
<evidence type="ECO:0000256" key="1">
    <source>
        <dbReference type="SAM" id="Coils"/>
    </source>
</evidence>
<feature type="region of interest" description="Disordered" evidence="2">
    <location>
        <begin position="1674"/>
        <end position="1699"/>
    </location>
</feature>
<feature type="coiled-coil region" evidence="1">
    <location>
        <begin position="940"/>
        <end position="997"/>
    </location>
</feature>
<dbReference type="GO" id="GO:0008270">
    <property type="term" value="F:zinc ion binding"/>
    <property type="evidence" value="ECO:0007669"/>
    <property type="project" value="InterPro"/>
</dbReference>